<dbReference type="RefSeq" id="WP_169346353.1">
    <property type="nucleotide sequence ID" value="NZ_JABBJJ010000087.1"/>
</dbReference>
<sequence>MIHAWKAGALMRALLPVFMVVSSVWATGAGAEPAKPLQRGYLVILGGGKAPADAEAVVKNARTPKELALAAGYPRVVESASVKGLNPGFFIAVAGACASKRAAEEARDVLGFLSLDGVYLREVQVPEEQLKDCPRLQPAELGNFDPSSFRVVKKAPLDTARPTLTWVIRKTRPKGGCDIFDVAVQAGDTVLAHERFEATGCNLPLGRHTSWHEVSIVEVASARFVRLVYRAEWHDNGSTTHKLLDFACGGLSEVAEIGDRHDDFVEEISPVEGRSPREALRMRWRHSPCYNCRPDNEVLLYERSAECRYTAKEDSGG</sequence>
<protein>
    <recommendedName>
        <fullName evidence="4">SPOR domain-containing protein</fullName>
    </recommendedName>
</protein>
<evidence type="ECO:0000256" key="1">
    <source>
        <dbReference type="SAM" id="SignalP"/>
    </source>
</evidence>
<organism evidence="2 3">
    <name type="scientific">Pyxidicoccus fallax</name>
    <dbReference type="NCBI Taxonomy" id="394095"/>
    <lineage>
        <taxon>Bacteria</taxon>
        <taxon>Pseudomonadati</taxon>
        <taxon>Myxococcota</taxon>
        <taxon>Myxococcia</taxon>
        <taxon>Myxococcales</taxon>
        <taxon>Cystobacterineae</taxon>
        <taxon>Myxococcaceae</taxon>
        <taxon>Pyxidicoccus</taxon>
    </lineage>
</organism>
<proteinExistence type="predicted"/>
<evidence type="ECO:0008006" key="4">
    <source>
        <dbReference type="Google" id="ProtNLM"/>
    </source>
</evidence>
<keyword evidence="3" id="KW-1185">Reference proteome</keyword>
<comment type="caution">
    <text evidence="2">The sequence shown here is derived from an EMBL/GenBank/DDBJ whole genome shotgun (WGS) entry which is preliminary data.</text>
</comment>
<dbReference type="Proteomes" id="UP000518300">
    <property type="component" value="Unassembled WGS sequence"/>
</dbReference>
<keyword evidence="1" id="KW-0732">Signal</keyword>
<accession>A0A848LHR1</accession>
<reference evidence="2 3" key="1">
    <citation type="submission" date="2020-04" db="EMBL/GenBank/DDBJ databases">
        <title>Draft genome of Pyxidicoccus fallax type strain.</title>
        <authorList>
            <person name="Whitworth D.E."/>
        </authorList>
    </citation>
    <scope>NUCLEOTIDE SEQUENCE [LARGE SCALE GENOMIC DNA]</scope>
    <source>
        <strain evidence="2 3">DSM 14698</strain>
    </source>
</reference>
<dbReference type="AlphaFoldDB" id="A0A848LHR1"/>
<evidence type="ECO:0000313" key="3">
    <source>
        <dbReference type="Proteomes" id="UP000518300"/>
    </source>
</evidence>
<feature type="signal peptide" evidence="1">
    <location>
        <begin position="1"/>
        <end position="26"/>
    </location>
</feature>
<name>A0A848LHR1_9BACT</name>
<gene>
    <name evidence="2" type="ORF">HG543_19720</name>
</gene>
<feature type="chain" id="PRO_5032691901" description="SPOR domain-containing protein" evidence="1">
    <location>
        <begin position="27"/>
        <end position="317"/>
    </location>
</feature>
<evidence type="ECO:0000313" key="2">
    <source>
        <dbReference type="EMBL" id="NMO17071.1"/>
    </source>
</evidence>
<dbReference type="EMBL" id="JABBJJ010000087">
    <property type="protein sequence ID" value="NMO17071.1"/>
    <property type="molecule type" value="Genomic_DNA"/>
</dbReference>